<evidence type="ECO:0000313" key="4">
    <source>
        <dbReference type="Proteomes" id="UP000576393"/>
    </source>
</evidence>
<keyword evidence="4" id="KW-1185">Reference proteome</keyword>
<dbReference type="AlphaFoldDB" id="A0A852UX16"/>
<dbReference type="PROSITE" id="PS50943">
    <property type="entry name" value="HTH_CROC1"/>
    <property type="match status" value="1"/>
</dbReference>
<sequence>MEQGTRAPSDGVLDAIAAALGIDPSRLLGEATHLDGRVHDTIPLLRQVIAAYDLPEDGPVRPAHQLRAAVTEAVQWRLDAQYIRLSSTLPALMAELIRALNGSSDSNQVTISGIGHRGVEIQGGFCPLGVRPPPWWPFPLDRRAAHDAGTVHLHDPHVTEGIATLPREVINARPPTRQAVRLHPLAAGEDHGGHRIVVSRSRRTHHQHDGHLHSRASPQAPPPYAPPILAIGLFNNGITSADLSASWPAASM</sequence>
<gene>
    <name evidence="3" type="ORF">HDA43_002948</name>
</gene>
<dbReference type="EMBL" id="JACCCO010000001">
    <property type="protein sequence ID" value="NYF40789.1"/>
    <property type="molecule type" value="Genomic_DNA"/>
</dbReference>
<evidence type="ECO:0000313" key="3">
    <source>
        <dbReference type="EMBL" id="NYF40789.1"/>
    </source>
</evidence>
<evidence type="ECO:0000259" key="2">
    <source>
        <dbReference type="PROSITE" id="PS50943"/>
    </source>
</evidence>
<name>A0A852UX16_9ACTN</name>
<protein>
    <submittedName>
        <fullName evidence="3">Transcriptional regulator with XRE-family HTH domain</fullName>
    </submittedName>
</protein>
<feature type="region of interest" description="Disordered" evidence="1">
    <location>
        <begin position="202"/>
        <end position="222"/>
    </location>
</feature>
<comment type="caution">
    <text evidence="3">The sequence shown here is derived from an EMBL/GenBank/DDBJ whole genome shotgun (WGS) entry which is preliminary data.</text>
</comment>
<dbReference type="Proteomes" id="UP000576393">
    <property type="component" value="Unassembled WGS sequence"/>
</dbReference>
<feature type="domain" description="HTH cro/C1-type" evidence="2">
    <location>
        <begin position="1"/>
        <end position="27"/>
    </location>
</feature>
<proteinExistence type="predicted"/>
<evidence type="ECO:0000256" key="1">
    <source>
        <dbReference type="SAM" id="MobiDB-lite"/>
    </source>
</evidence>
<organism evidence="3 4">
    <name type="scientific">Streptosporangium sandarakinum</name>
    <dbReference type="NCBI Taxonomy" id="1260955"/>
    <lineage>
        <taxon>Bacteria</taxon>
        <taxon>Bacillati</taxon>
        <taxon>Actinomycetota</taxon>
        <taxon>Actinomycetes</taxon>
        <taxon>Streptosporangiales</taxon>
        <taxon>Streptosporangiaceae</taxon>
        <taxon>Streptosporangium</taxon>
    </lineage>
</organism>
<dbReference type="CDD" id="cd00093">
    <property type="entry name" value="HTH_XRE"/>
    <property type="match status" value="1"/>
</dbReference>
<dbReference type="InterPro" id="IPR001387">
    <property type="entry name" value="Cro/C1-type_HTH"/>
</dbReference>
<reference evidence="3 4" key="1">
    <citation type="submission" date="2020-07" db="EMBL/GenBank/DDBJ databases">
        <title>Sequencing the genomes of 1000 actinobacteria strains.</title>
        <authorList>
            <person name="Klenk H.-P."/>
        </authorList>
    </citation>
    <scope>NUCLEOTIDE SEQUENCE [LARGE SCALE GENOMIC DNA]</scope>
    <source>
        <strain evidence="3 4">DSM 45763</strain>
    </source>
</reference>
<accession>A0A852UX16</accession>